<accession>A0A0K2TWZ4</accession>
<reference evidence="1" key="1">
    <citation type="submission" date="2014-05" db="EMBL/GenBank/DDBJ databases">
        <authorList>
            <person name="Chronopoulou M."/>
        </authorList>
    </citation>
    <scope>NUCLEOTIDE SEQUENCE</scope>
    <source>
        <tissue evidence="1">Whole organism</tissue>
    </source>
</reference>
<dbReference type="AlphaFoldDB" id="A0A0K2TWZ4"/>
<organism evidence="1">
    <name type="scientific">Lepeophtheirus salmonis</name>
    <name type="common">Salmon louse</name>
    <name type="synonym">Caligus salmonis</name>
    <dbReference type="NCBI Taxonomy" id="72036"/>
    <lineage>
        <taxon>Eukaryota</taxon>
        <taxon>Metazoa</taxon>
        <taxon>Ecdysozoa</taxon>
        <taxon>Arthropoda</taxon>
        <taxon>Crustacea</taxon>
        <taxon>Multicrustacea</taxon>
        <taxon>Hexanauplia</taxon>
        <taxon>Copepoda</taxon>
        <taxon>Siphonostomatoida</taxon>
        <taxon>Caligidae</taxon>
        <taxon>Lepeophtheirus</taxon>
    </lineage>
</organism>
<name>A0A0K2TWZ4_LEPSM</name>
<dbReference type="OrthoDB" id="10064757at2759"/>
<proteinExistence type="predicted"/>
<protein>
    <submittedName>
        <fullName evidence="1">Uncharacterized protein</fullName>
    </submittedName>
</protein>
<evidence type="ECO:0000313" key="1">
    <source>
        <dbReference type="EMBL" id="CDW30543.1"/>
    </source>
</evidence>
<sequence>MLSIGNLWSFIDKPGKWDSVHYQIALKLCHKDGGRIIRAFRNVSVHNYLKLLGLLSRISSPPSNLHYYFLVYKFYDLYDSLTIDQKIVTLVRLQLLNVTLYKDNELFKKLCSKIIDDLPLIIRTQNSFEVRSTFQFIRALVNLFPNKFKEINCLDQVKDEESLLYLCSDLLQFVNGHSINRACFATCKKNNILHSDIYPISNLITSKGVSLENKNELLRKVSTVMEKILLADHWFGLKKIVFVDVMLKLTMSNCIDPKLIELFLNSSFFFQSRGVPFKKYCYSNNKSIGIKIAIIDTYLQLFHNYSSPEKMKNFRSSLYIGTLSDRDGEFESLKFMKCRDNFINIKNFVLEKLGDENLLRECKVLPHHEYTQIIWVTDKQTGRISKFPSGFDDYSNGDIKKPYSNELNWYALSFSLVNTLQPITVEIHGEKISPYVTCIKRLGYKVYFITLSENDDSVDPALSYVSALMKSFEG</sequence>
<dbReference type="EMBL" id="HACA01013182">
    <property type="protein sequence ID" value="CDW30543.1"/>
    <property type="molecule type" value="Transcribed_RNA"/>
</dbReference>